<dbReference type="GO" id="GO:0051301">
    <property type="term" value="P:cell division"/>
    <property type="evidence" value="ECO:0007669"/>
    <property type="project" value="UniProtKB-KW"/>
</dbReference>
<evidence type="ECO:0000313" key="6">
    <source>
        <dbReference type="EMBL" id="MET1254665.1"/>
    </source>
</evidence>
<dbReference type="Gene3D" id="1.10.3900.10">
    <property type="entry name" value="YacF-like"/>
    <property type="match status" value="1"/>
</dbReference>
<reference evidence="6 7" key="1">
    <citation type="submission" date="2024-06" db="EMBL/GenBank/DDBJ databases">
        <authorList>
            <person name="Li F."/>
        </authorList>
    </citation>
    <scope>NUCLEOTIDE SEQUENCE [LARGE SCALE GENOMIC DNA]</scope>
    <source>
        <strain evidence="6 7">GXAS 311</strain>
    </source>
</reference>
<dbReference type="InterPro" id="IPR027462">
    <property type="entry name" value="ZapD_C"/>
</dbReference>
<sequence length="259" mass="30644">MTSNTQTDSTLIFEYPAKPQVRSFLRLESLFKRFERNRLATHPDNHLFALKILLEIVEILEHGDTRSELTKELARLSEQFSILRKNPEVDVKKLDTFLVQINQLKDWVFGYEGRFGEKIRKHPFIENVRYRTSIPGGYCQFDCPELFLFLNKEYSERQQLLLNWLENIKGIKTSVEVILKLLRDTTKWQHQEAPMGTFLIEATDPPFQLIRVKLEKTLHIFPEFSVGKHRSTIIFKSFNQDYKKIPQQKQVPFELACCH</sequence>
<name>A0ABV2BRU2_9GAMM</name>
<dbReference type="Gene3D" id="2.60.440.10">
    <property type="entry name" value="YacF-like domains"/>
    <property type="match status" value="1"/>
</dbReference>
<dbReference type="PANTHER" id="PTHR39455">
    <property type="entry name" value="CELL DIVISION PROTEIN ZAPD"/>
    <property type="match status" value="1"/>
</dbReference>
<protein>
    <recommendedName>
        <fullName evidence="5">Cell division protein ZapD</fullName>
    </recommendedName>
    <alternativeName>
        <fullName evidence="5">Z ring-associated protein D</fullName>
    </alternativeName>
</protein>
<dbReference type="Proteomes" id="UP001548189">
    <property type="component" value="Unassembled WGS sequence"/>
</dbReference>
<dbReference type="RefSeq" id="WP_353874244.1">
    <property type="nucleotide sequence ID" value="NZ_JBEVCJ010000005.1"/>
</dbReference>
<keyword evidence="3 5" id="KW-0717">Septation</keyword>
<comment type="function">
    <text evidence="5">Cell division factor that enhances FtsZ-ring assembly. Directly interacts with FtsZ and promotes bundling of FtsZ protofilaments, with a reduction in FtsZ GTPase activity.</text>
</comment>
<comment type="similarity">
    <text evidence="5">Belongs to the ZapD family.</text>
</comment>
<evidence type="ECO:0000256" key="3">
    <source>
        <dbReference type="ARBA" id="ARBA00023210"/>
    </source>
</evidence>
<keyword evidence="7" id="KW-1185">Reference proteome</keyword>
<dbReference type="Pfam" id="PF07072">
    <property type="entry name" value="ZapD"/>
    <property type="match status" value="1"/>
</dbReference>
<evidence type="ECO:0000256" key="5">
    <source>
        <dbReference type="HAMAP-Rule" id="MF_01092"/>
    </source>
</evidence>
<evidence type="ECO:0000313" key="7">
    <source>
        <dbReference type="Proteomes" id="UP001548189"/>
    </source>
</evidence>
<accession>A0ABV2BRU2</accession>
<dbReference type="SUPFAM" id="SSF160950">
    <property type="entry name" value="YacF-like"/>
    <property type="match status" value="1"/>
</dbReference>
<evidence type="ECO:0000256" key="4">
    <source>
        <dbReference type="ARBA" id="ARBA00023306"/>
    </source>
</evidence>
<dbReference type="PANTHER" id="PTHR39455:SF1">
    <property type="entry name" value="CELL DIVISION PROTEIN ZAPD"/>
    <property type="match status" value="1"/>
</dbReference>
<evidence type="ECO:0000256" key="1">
    <source>
        <dbReference type="ARBA" id="ARBA00022490"/>
    </source>
</evidence>
<comment type="subunit">
    <text evidence="5">Interacts with FtsZ.</text>
</comment>
<comment type="subcellular location">
    <subcellularLocation>
        <location evidence="5">Cytoplasm</location>
    </subcellularLocation>
    <text evidence="5">Localizes to mid-cell in an FtsZ-dependent manner.</text>
</comment>
<dbReference type="HAMAP" id="MF_01092">
    <property type="entry name" value="ZapD"/>
    <property type="match status" value="1"/>
</dbReference>
<dbReference type="EMBL" id="JBEVCJ010000005">
    <property type="protein sequence ID" value="MET1254665.1"/>
    <property type="molecule type" value="Genomic_DNA"/>
</dbReference>
<comment type="caution">
    <text evidence="6">The sequence shown here is derived from an EMBL/GenBank/DDBJ whole genome shotgun (WGS) entry which is preliminary data.</text>
</comment>
<keyword evidence="1 5" id="KW-0963">Cytoplasm</keyword>
<dbReference type="InterPro" id="IPR036268">
    <property type="entry name" value="ZapD_sf"/>
</dbReference>
<organism evidence="6 7">
    <name type="scientific">Aliikangiella maris</name>
    <dbReference type="NCBI Taxonomy" id="3162458"/>
    <lineage>
        <taxon>Bacteria</taxon>
        <taxon>Pseudomonadati</taxon>
        <taxon>Pseudomonadota</taxon>
        <taxon>Gammaproteobacteria</taxon>
        <taxon>Oceanospirillales</taxon>
        <taxon>Pleioneaceae</taxon>
        <taxon>Aliikangiella</taxon>
    </lineage>
</organism>
<proteinExistence type="inferred from homology"/>
<dbReference type="InterPro" id="IPR009777">
    <property type="entry name" value="ZapD"/>
</dbReference>
<gene>
    <name evidence="5 6" type="primary">zapD</name>
    <name evidence="6" type="ORF">ABVT43_05960</name>
</gene>
<keyword evidence="4 5" id="KW-0131">Cell cycle</keyword>
<evidence type="ECO:0000256" key="2">
    <source>
        <dbReference type="ARBA" id="ARBA00022618"/>
    </source>
</evidence>
<keyword evidence="2 5" id="KW-0132">Cell division</keyword>